<feature type="compositionally biased region" description="Polar residues" evidence="5">
    <location>
        <begin position="93"/>
        <end position="103"/>
    </location>
</feature>
<feature type="region of interest" description="Disordered" evidence="5">
    <location>
        <begin position="186"/>
        <end position="231"/>
    </location>
</feature>
<feature type="compositionally biased region" description="Polar residues" evidence="5">
    <location>
        <begin position="215"/>
        <end position="230"/>
    </location>
</feature>
<accession>A0A9I9DMQ4</accession>
<feature type="region of interest" description="Disordered" evidence="5">
    <location>
        <begin position="35"/>
        <end position="110"/>
    </location>
</feature>
<dbReference type="Gramene" id="MELO3C020458.2.1">
    <property type="protein sequence ID" value="MELO3C020458.2.1"/>
    <property type="gene ID" value="MELO3C020458.2"/>
</dbReference>
<dbReference type="InterPro" id="IPR044275">
    <property type="entry name" value="KRP"/>
</dbReference>
<sequence>MGKYMRKTKSLGEVAVMELSQSSLGVLTRAKTLALRRLQQSPSPSPSPASPASPVASGSYLQLRNRRLEKPPLVFSGHESKRQKPSPREACTRNPSPRVSSSLRPAMPERSVSLGRVNEEGDHTAEDVAEKSLVKFDEIHGGMGESKNENIDLVIEEASFGENILDFESRESLACLTDDAFDCTRSTRESTPSSLIRNPDTIRTPGSTTRPTTSAIETNHRNPYSSNRHIPTTREMDEFFALAEEKQQRHFIEKYNFDPVKDMPLPGRYEWEKLQP</sequence>
<evidence type="ECO:0000256" key="4">
    <source>
        <dbReference type="ARBA" id="ARBA00023306"/>
    </source>
</evidence>
<dbReference type="GO" id="GO:0005654">
    <property type="term" value="C:nucleoplasm"/>
    <property type="evidence" value="ECO:0007669"/>
    <property type="project" value="UniProtKB-SubCell"/>
</dbReference>
<evidence type="ECO:0000259" key="6">
    <source>
        <dbReference type="Pfam" id="PF02234"/>
    </source>
</evidence>
<dbReference type="GO" id="GO:0004861">
    <property type="term" value="F:cyclin-dependent protein serine/threonine kinase inhibitor activity"/>
    <property type="evidence" value="ECO:0007669"/>
    <property type="project" value="InterPro"/>
</dbReference>
<dbReference type="EnsemblPlants" id="MELO3C020458.2.1">
    <property type="protein sequence ID" value="MELO3C020458.2.1"/>
    <property type="gene ID" value="MELO3C020458.2"/>
</dbReference>
<reference evidence="7" key="1">
    <citation type="submission" date="2023-03" db="UniProtKB">
        <authorList>
            <consortium name="EnsemblPlants"/>
        </authorList>
    </citation>
    <scope>IDENTIFICATION</scope>
</reference>
<comment type="similarity">
    <text evidence="2">Belongs to the CDI family. ICK/KRP subfamily.</text>
</comment>
<dbReference type="PANTHER" id="PTHR46776">
    <property type="entry name" value="CYCLIN-DEPENDENT KINASE INHIBITOR 4-RELATED"/>
    <property type="match status" value="1"/>
</dbReference>
<protein>
    <recommendedName>
        <fullName evidence="6">Cyclin-dependent kinase inhibitor domain-containing protein</fullName>
    </recommendedName>
</protein>
<proteinExistence type="inferred from homology"/>
<dbReference type="InterPro" id="IPR003175">
    <property type="entry name" value="CDI_dom"/>
</dbReference>
<evidence type="ECO:0000256" key="5">
    <source>
        <dbReference type="SAM" id="MobiDB-lite"/>
    </source>
</evidence>
<evidence type="ECO:0000313" key="7">
    <source>
        <dbReference type="EnsemblPlants" id="MELO3C020458.2.1"/>
    </source>
</evidence>
<dbReference type="PIRSF" id="PIRSF017811">
    <property type="entry name" value="CDK_inhib_pln"/>
    <property type="match status" value="1"/>
</dbReference>
<keyword evidence="3" id="KW-0649">Protein kinase inhibitor</keyword>
<evidence type="ECO:0000256" key="2">
    <source>
        <dbReference type="ARBA" id="ARBA00010274"/>
    </source>
</evidence>
<feature type="compositionally biased region" description="Low complexity" evidence="5">
    <location>
        <begin position="201"/>
        <end position="214"/>
    </location>
</feature>
<comment type="subcellular location">
    <subcellularLocation>
        <location evidence="1">Nucleus</location>
        <location evidence="1">Nucleoplasm</location>
    </subcellularLocation>
</comment>
<keyword evidence="4" id="KW-0131">Cell cycle</keyword>
<evidence type="ECO:0000256" key="1">
    <source>
        <dbReference type="ARBA" id="ARBA00004642"/>
    </source>
</evidence>
<dbReference type="AlphaFoldDB" id="A0A9I9DMQ4"/>
<name>A0A9I9DMQ4_CUCME</name>
<organism evidence="7">
    <name type="scientific">Cucumis melo</name>
    <name type="common">Muskmelon</name>
    <dbReference type="NCBI Taxonomy" id="3656"/>
    <lineage>
        <taxon>Eukaryota</taxon>
        <taxon>Viridiplantae</taxon>
        <taxon>Streptophyta</taxon>
        <taxon>Embryophyta</taxon>
        <taxon>Tracheophyta</taxon>
        <taxon>Spermatophyta</taxon>
        <taxon>Magnoliopsida</taxon>
        <taxon>eudicotyledons</taxon>
        <taxon>Gunneridae</taxon>
        <taxon>Pentapetalae</taxon>
        <taxon>rosids</taxon>
        <taxon>fabids</taxon>
        <taxon>Cucurbitales</taxon>
        <taxon>Cucurbitaceae</taxon>
        <taxon>Benincaseae</taxon>
        <taxon>Cucumis</taxon>
    </lineage>
</organism>
<feature type="compositionally biased region" description="Basic and acidic residues" evidence="5">
    <location>
        <begin position="78"/>
        <end position="91"/>
    </location>
</feature>
<dbReference type="Pfam" id="PF02234">
    <property type="entry name" value="CDI"/>
    <property type="match status" value="1"/>
</dbReference>
<feature type="domain" description="Cyclin-dependent kinase inhibitor" evidence="6">
    <location>
        <begin position="227"/>
        <end position="274"/>
    </location>
</feature>
<evidence type="ECO:0000256" key="3">
    <source>
        <dbReference type="ARBA" id="ARBA00023013"/>
    </source>
</evidence>
<dbReference type="GO" id="GO:0051726">
    <property type="term" value="P:regulation of cell cycle"/>
    <property type="evidence" value="ECO:0007669"/>
    <property type="project" value="InterPro"/>
</dbReference>
<dbReference type="InterPro" id="IPR044898">
    <property type="entry name" value="CDI_dom_sf"/>
</dbReference>
<dbReference type="Gene3D" id="4.10.365.10">
    <property type="entry name" value="p27"/>
    <property type="match status" value="1"/>
</dbReference>